<reference evidence="1" key="1">
    <citation type="submission" date="2019-03" db="EMBL/GenBank/DDBJ databases">
        <title>Single cell metagenomics reveals metabolic interactions within the superorganism composed of flagellate Streblomastix strix and complex community of Bacteroidetes bacteria on its surface.</title>
        <authorList>
            <person name="Treitli S.C."/>
            <person name="Kolisko M."/>
            <person name="Husnik F."/>
            <person name="Keeling P."/>
            <person name="Hampl V."/>
        </authorList>
    </citation>
    <scope>NUCLEOTIDE SEQUENCE</scope>
    <source>
        <strain evidence="1">STM</strain>
    </source>
</reference>
<comment type="caution">
    <text evidence="1">The sequence shown here is derived from an EMBL/GenBank/DDBJ whole genome shotgun (WGS) entry which is preliminary data.</text>
</comment>
<dbReference type="SUPFAM" id="SSF57938">
    <property type="entry name" value="DnaJ/Hsp40 cysteine-rich domain"/>
    <property type="match status" value="1"/>
</dbReference>
<dbReference type="Gene3D" id="6.20.20.10">
    <property type="match status" value="1"/>
</dbReference>
<dbReference type="EMBL" id="SNRY01000078">
    <property type="protein sequence ID" value="KAA6348064.1"/>
    <property type="molecule type" value="Genomic_DNA"/>
</dbReference>
<organism evidence="1">
    <name type="scientific">termite gut metagenome</name>
    <dbReference type="NCBI Taxonomy" id="433724"/>
    <lineage>
        <taxon>unclassified sequences</taxon>
        <taxon>metagenomes</taxon>
        <taxon>organismal metagenomes</taxon>
    </lineage>
</organism>
<protein>
    <submittedName>
        <fullName evidence="1">Uncharacterized protein</fullName>
    </submittedName>
</protein>
<evidence type="ECO:0000313" key="1">
    <source>
        <dbReference type="EMBL" id="KAA6348064.1"/>
    </source>
</evidence>
<sequence length="79" mass="8791">MSTVNKVIWLTPPMFLNISSKESQTSGGYGCSYCHGNGFFWKVQEGTKDRFKEACPVCKGSGKLKAAITIEWLPDKDNK</sequence>
<proteinExistence type="predicted"/>
<dbReference type="InterPro" id="IPR036410">
    <property type="entry name" value="HSP_DnaJ_Cys-rich_dom_sf"/>
</dbReference>
<accession>A0A5J4SPD7</accession>
<dbReference type="AlphaFoldDB" id="A0A5J4SPD7"/>
<gene>
    <name evidence="1" type="ORF">EZS27_004516</name>
</gene>
<name>A0A5J4SPD7_9ZZZZ</name>